<dbReference type="InterPro" id="IPR010035">
    <property type="entry name" value="Thi_S"/>
</dbReference>
<dbReference type="InterPro" id="IPR012675">
    <property type="entry name" value="Beta-grasp_dom_sf"/>
</dbReference>
<proteinExistence type="predicted"/>
<name>A0LJA6_SYNFM</name>
<evidence type="ECO:0000313" key="2">
    <source>
        <dbReference type="Proteomes" id="UP000001784"/>
    </source>
</evidence>
<protein>
    <submittedName>
        <fullName evidence="1">Thiamine biosynthesis protein ThiS</fullName>
    </submittedName>
</protein>
<dbReference type="Pfam" id="PF02597">
    <property type="entry name" value="ThiS"/>
    <property type="match status" value="1"/>
</dbReference>
<dbReference type="NCBIfam" id="TIGR01683">
    <property type="entry name" value="thiS"/>
    <property type="match status" value="1"/>
</dbReference>
<dbReference type="Gene3D" id="3.10.20.30">
    <property type="match status" value="1"/>
</dbReference>
<evidence type="ECO:0000313" key="1">
    <source>
        <dbReference type="EMBL" id="ABK17508.1"/>
    </source>
</evidence>
<dbReference type="SUPFAM" id="SSF54285">
    <property type="entry name" value="MoaD/ThiS"/>
    <property type="match status" value="1"/>
</dbReference>
<dbReference type="HOGENOM" id="CLU_174611_3_0_7"/>
<sequence length="66" mass="7242">MRIMVNGQPKEYDKPLTVGGLLQALGIDPRTVVVERNLEILDRSSMDGETIRDGDSIEIIRFVGGG</sequence>
<dbReference type="CDD" id="cd00565">
    <property type="entry name" value="Ubl_ThiS"/>
    <property type="match status" value="1"/>
</dbReference>
<reference evidence="1 2" key="1">
    <citation type="submission" date="2006-10" db="EMBL/GenBank/DDBJ databases">
        <title>Complete sequence of Syntrophobacter fumaroxidans MPOB.</title>
        <authorList>
            <consortium name="US DOE Joint Genome Institute"/>
            <person name="Copeland A."/>
            <person name="Lucas S."/>
            <person name="Lapidus A."/>
            <person name="Barry K."/>
            <person name="Detter J.C."/>
            <person name="Glavina del Rio T."/>
            <person name="Hammon N."/>
            <person name="Israni S."/>
            <person name="Pitluck S."/>
            <person name="Goltsman E.G."/>
            <person name="Martinez M."/>
            <person name="Schmutz J."/>
            <person name="Larimer F."/>
            <person name="Land M."/>
            <person name="Hauser L."/>
            <person name="Kyrpides N."/>
            <person name="Kim E."/>
            <person name="Boone D.R."/>
            <person name="Brockman F."/>
            <person name="Culley D."/>
            <person name="Ferry J."/>
            <person name="Gunsalus R."/>
            <person name="McInerney M.J."/>
            <person name="Morrison M."/>
            <person name="Plugge C."/>
            <person name="Rohlin L."/>
            <person name="Scholten J."/>
            <person name="Sieber J."/>
            <person name="Stams A.J.M."/>
            <person name="Worm P."/>
            <person name="Henstra A.M."/>
            <person name="Richardson P."/>
        </authorList>
    </citation>
    <scope>NUCLEOTIDE SEQUENCE [LARGE SCALE GENOMIC DNA]</scope>
    <source>
        <strain evidence="2">DSM 10017 / MPOB</strain>
    </source>
</reference>
<dbReference type="InterPro" id="IPR003749">
    <property type="entry name" value="ThiS/MoaD-like"/>
</dbReference>
<keyword evidence="2" id="KW-1185">Reference proteome</keyword>
<dbReference type="KEGG" id="sfu:Sfum_1823"/>
<dbReference type="OrthoDB" id="197113at2"/>
<dbReference type="InParanoid" id="A0LJA6"/>
<dbReference type="Proteomes" id="UP000001784">
    <property type="component" value="Chromosome"/>
</dbReference>
<dbReference type="EMBL" id="CP000478">
    <property type="protein sequence ID" value="ABK17508.1"/>
    <property type="molecule type" value="Genomic_DNA"/>
</dbReference>
<dbReference type="eggNOG" id="COG2104">
    <property type="taxonomic scope" value="Bacteria"/>
</dbReference>
<dbReference type="PANTHER" id="PTHR34472">
    <property type="entry name" value="SULFUR CARRIER PROTEIN THIS"/>
    <property type="match status" value="1"/>
</dbReference>
<dbReference type="InterPro" id="IPR016155">
    <property type="entry name" value="Mopterin_synth/thiamin_S_b"/>
</dbReference>
<accession>A0LJA6</accession>
<dbReference type="AlphaFoldDB" id="A0LJA6"/>
<dbReference type="PANTHER" id="PTHR34472:SF1">
    <property type="entry name" value="SULFUR CARRIER PROTEIN THIS"/>
    <property type="match status" value="1"/>
</dbReference>
<dbReference type="STRING" id="335543.Sfum_1823"/>
<dbReference type="RefSeq" id="WP_011698678.1">
    <property type="nucleotide sequence ID" value="NC_008554.1"/>
</dbReference>
<organism evidence="1 2">
    <name type="scientific">Syntrophobacter fumaroxidans (strain DSM 10017 / MPOB)</name>
    <dbReference type="NCBI Taxonomy" id="335543"/>
    <lineage>
        <taxon>Bacteria</taxon>
        <taxon>Pseudomonadati</taxon>
        <taxon>Thermodesulfobacteriota</taxon>
        <taxon>Syntrophobacteria</taxon>
        <taxon>Syntrophobacterales</taxon>
        <taxon>Syntrophobacteraceae</taxon>
        <taxon>Syntrophobacter</taxon>
    </lineage>
</organism>
<gene>
    <name evidence="1" type="ordered locus">Sfum_1823</name>
</gene>